<evidence type="ECO:0000256" key="5">
    <source>
        <dbReference type="SAM" id="Phobius"/>
    </source>
</evidence>
<dbReference type="PANTHER" id="PTHR31415:SF3">
    <property type="entry name" value="LATE EMBRYOGENESIS ABUNDANT (LEA) HYDROXYPROLINE-RICH GLYCOPROTEIN FAMILY"/>
    <property type="match status" value="1"/>
</dbReference>
<accession>A0A9Q0CRF0</accession>
<feature type="domain" description="Late embryogenesis abundant protein LEA-2 subgroup" evidence="6">
    <location>
        <begin position="81"/>
        <end position="184"/>
    </location>
</feature>
<dbReference type="GO" id="GO:0098542">
    <property type="term" value="P:defense response to other organism"/>
    <property type="evidence" value="ECO:0007669"/>
    <property type="project" value="InterPro"/>
</dbReference>
<evidence type="ECO:0000313" key="8">
    <source>
        <dbReference type="Proteomes" id="UP001151287"/>
    </source>
</evidence>
<organism evidence="7 8">
    <name type="scientific">Rhynchospora breviuscula</name>
    <dbReference type="NCBI Taxonomy" id="2022672"/>
    <lineage>
        <taxon>Eukaryota</taxon>
        <taxon>Viridiplantae</taxon>
        <taxon>Streptophyta</taxon>
        <taxon>Embryophyta</taxon>
        <taxon>Tracheophyta</taxon>
        <taxon>Spermatophyta</taxon>
        <taxon>Magnoliopsida</taxon>
        <taxon>Liliopsida</taxon>
        <taxon>Poales</taxon>
        <taxon>Cyperaceae</taxon>
        <taxon>Cyperoideae</taxon>
        <taxon>Rhynchosporeae</taxon>
        <taxon>Rhynchospora</taxon>
    </lineage>
</organism>
<name>A0A9Q0CRF0_9POAL</name>
<evidence type="ECO:0000256" key="2">
    <source>
        <dbReference type="ARBA" id="ARBA00022692"/>
    </source>
</evidence>
<dbReference type="EMBL" id="JAMQYH010000002">
    <property type="protein sequence ID" value="KAJ1698164.1"/>
    <property type="molecule type" value="Genomic_DNA"/>
</dbReference>
<proteinExistence type="predicted"/>
<evidence type="ECO:0000256" key="3">
    <source>
        <dbReference type="ARBA" id="ARBA00022989"/>
    </source>
</evidence>
<evidence type="ECO:0000313" key="7">
    <source>
        <dbReference type="EMBL" id="KAJ1698164.1"/>
    </source>
</evidence>
<reference evidence="7" key="1">
    <citation type="journal article" date="2022" name="Cell">
        <title>Repeat-based holocentromeres influence genome architecture and karyotype evolution.</title>
        <authorList>
            <person name="Hofstatter P.G."/>
            <person name="Thangavel G."/>
            <person name="Lux T."/>
            <person name="Neumann P."/>
            <person name="Vondrak T."/>
            <person name="Novak P."/>
            <person name="Zhang M."/>
            <person name="Costa L."/>
            <person name="Castellani M."/>
            <person name="Scott A."/>
            <person name="Toegelov H."/>
            <person name="Fuchs J."/>
            <person name="Mata-Sucre Y."/>
            <person name="Dias Y."/>
            <person name="Vanzela A.L.L."/>
            <person name="Huettel B."/>
            <person name="Almeida C.C.S."/>
            <person name="Simkova H."/>
            <person name="Souza G."/>
            <person name="Pedrosa-Harand A."/>
            <person name="Macas J."/>
            <person name="Mayer K.F.X."/>
            <person name="Houben A."/>
            <person name="Marques A."/>
        </authorList>
    </citation>
    <scope>NUCLEOTIDE SEQUENCE</scope>
    <source>
        <strain evidence="7">RhyBre1mFocal</strain>
    </source>
</reference>
<sequence length="208" mass="22982">MALPTHAPVRFTSRPVPESIKKRLSKQVCSFVLSVLFLAAFILFLLWLALRPHRPRFHISSFSASPFPPPESSSPSFSVQIAIRNPNRKIGFFFGPISGTVYFRSNQIASNTDMGGPFFQPPKNTKTVGAQLEGGSIEPLDAAGMQNDLSENGYVSLRLVLKTTLRFRLSAWETHGARVMHVSCDVAVGSDGQIMAESKSKRCSMYLF</sequence>
<protein>
    <recommendedName>
        <fullName evidence="6">Late embryogenesis abundant protein LEA-2 subgroup domain-containing protein</fullName>
    </recommendedName>
</protein>
<evidence type="ECO:0000256" key="1">
    <source>
        <dbReference type="ARBA" id="ARBA00004167"/>
    </source>
</evidence>
<comment type="subcellular location">
    <subcellularLocation>
        <location evidence="1">Membrane</location>
        <topology evidence="1">Single-pass membrane protein</topology>
    </subcellularLocation>
</comment>
<evidence type="ECO:0000259" key="6">
    <source>
        <dbReference type="Pfam" id="PF03168"/>
    </source>
</evidence>
<evidence type="ECO:0000256" key="4">
    <source>
        <dbReference type="ARBA" id="ARBA00023136"/>
    </source>
</evidence>
<keyword evidence="8" id="KW-1185">Reference proteome</keyword>
<keyword evidence="3 5" id="KW-1133">Transmembrane helix</keyword>
<dbReference type="GO" id="GO:0005886">
    <property type="term" value="C:plasma membrane"/>
    <property type="evidence" value="ECO:0007669"/>
    <property type="project" value="TreeGrafter"/>
</dbReference>
<dbReference type="InterPro" id="IPR004864">
    <property type="entry name" value="LEA_2"/>
</dbReference>
<feature type="transmembrane region" description="Helical" evidence="5">
    <location>
        <begin position="28"/>
        <end position="50"/>
    </location>
</feature>
<dbReference type="GO" id="GO:0009506">
    <property type="term" value="C:plasmodesma"/>
    <property type="evidence" value="ECO:0007669"/>
    <property type="project" value="TreeGrafter"/>
</dbReference>
<comment type="caution">
    <text evidence="7">The sequence shown here is derived from an EMBL/GenBank/DDBJ whole genome shotgun (WGS) entry which is preliminary data.</text>
</comment>
<dbReference type="InterPro" id="IPR044839">
    <property type="entry name" value="NDR1-like"/>
</dbReference>
<dbReference type="AlphaFoldDB" id="A0A9Q0CRF0"/>
<dbReference type="PANTHER" id="PTHR31415">
    <property type="entry name" value="OS05G0367900 PROTEIN"/>
    <property type="match status" value="1"/>
</dbReference>
<dbReference type="OrthoDB" id="779224at2759"/>
<gene>
    <name evidence="7" type="ORF">LUZ63_006676</name>
</gene>
<dbReference type="Proteomes" id="UP001151287">
    <property type="component" value="Unassembled WGS sequence"/>
</dbReference>
<keyword evidence="4 5" id="KW-0472">Membrane</keyword>
<keyword evidence="2 5" id="KW-0812">Transmembrane</keyword>
<dbReference type="Pfam" id="PF03168">
    <property type="entry name" value="LEA_2"/>
    <property type="match status" value="1"/>
</dbReference>